<dbReference type="EMBL" id="ML004462">
    <property type="protein sequence ID" value="RKP30287.1"/>
    <property type="molecule type" value="Genomic_DNA"/>
</dbReference>
<dbReference type="GO" id="GO:0007059">
    <property type="term" value="P:chromosome segregation"/>
    <property type="evidence" value="ECO:0007669"/>
    <property type="project" value="UniProtKB-UniRule"/>
</dbReference>
<dbReference type="PANTHER" id="PTHR15459:SF3">
    <property type="entry name" value="POLYAMINE-MODULATED FACTOR 1"/>
    <property type="match status" value="1"/>
</dbReference>
<dbReference type="Proteomes" id="UP000268321">
    <property type="component" value="Unassembled WGS sequence"/>
</dbReference>
<dbReference type="PANTHER" id="PTHR15459">
    <property type="entry name" value="POLYAMINE-MODULATED FACTOR 1"/>
    <property type="match status" value="1"/>
</dbReference>
<keyword evidence="8 9" id="KW-0137">Centromere</keyword>
<sequence>MSAPTHTNHSGRFDRLHEVFRLAVLQTFKRLMEPDRFASCFSEIASKEGGEASLEVARQQAAQYFVSTSLLQFEHTCDERNVELRLNELDEIIASAQTRMATNSGPQIHVDRLSASQIVNSAVSQSKYESVEKLSQIYNQLCLDNAALYQELKEHAEECENLKNGVFSLVDALLKGIDELRGLSFDEVHKKLTEEVFAD</sequence>
<organism evidence="10 11">
    <name type="scientific">Metschnikowia bicuspidata</name>
    <dbReference type="NCBI Taxonomy" id="27322"/>
    <lineage>
        <taxon>Eukaryota</taxon>
        <taxon>Fungi</taxon>
        <taxon>Dikarya</taxon>
        <taxon>Ascomycota</taxon>
        <taxon>Saccharomycotina</taxon>
        <taxon>Pichiomycetes</taxon>
        <taxon>Metschnikowiaceae</taxon>
        <taxon>Metschnikowia</taxon>
    </lineage>
</organism>
<evidence type="ECO:0000256" key="4">
    <source>
        <dbReference type="ARBA" id="ARBA00022776"/>
    </source>
</evidence>
<keyword evidence="6 9" id="KW-0539">Nucleus</keyword>
<keyword evidence="5 9" id="KW-0995">Kinetochore</keyword>
<keyword evidence="7 9" id="KW-0131">Cell cycle</keyword>
<dbReference type="InterPro" id="IPR016851">
    <property type="entry name" value="Nnf1"/>
</dbReference>
<gene>
    <name evidence="10" type="ORF">METBISCDRAFT_23472</name>
</gene>
<dbReference type="InterPro" id="IPR007128">
    <property type="entry name" value="PMF1/Nnf1"/>
</dbReference>
<dbReference type="Pfam" id="PF03980">
    <property type="entry name" value="Nnf1"/>
    <property type="match status" value="1"/>
</dbReference>
<dbReference type="AlphaFoldDB" id="A0A4P9ZBQ8"/>
<proteinExistence type="predicted"/>
<reference evidence="11" key="1">
    <citation type="journal article" date="2018" name="Nat. Microbiol.">
        <title>Leveraging single-cell genomics to expand the fungal tree of life.</title>
        <authorList>
            <person name="Ahrendt S.R."/>
            <person name="Quandt C.A."/>
            <person name="Ciobanu D."/>
            <person name="Clum A."/>
            <person name="Salamov A."/>
            <person name="Andreopoulos B."/>
            <person name="Cheng J.F."/>
            <person name="Woyke T."/>
            <person name="Pelin A."/>
            <person name="Henrissat B."/>
            <person name="Reynolds N.K."/>
            <person name="Benny G.L."/>
            <person name="Smith M.E."/>
            <person name="James T.Y."/>
            <person name="Grigoriev I.V."/>
        </authorList>
    </citation>
    <scope>NUCLEOTIDE SEQUENCE [LARGE SCALE GENOMIC DNA]</scope>
    <source>
        <strain evidence="11">Baker2002</strain>
    </source>
</reference>
<keyword evidence="4 9" id="KW-0498">Mitosis</keyword>
<dbReference type="GO" id="GO:0051301">
    <property type="term" value="P:cell division"/>
    <property type="evidence" value="ECO:0007669"/>
    <property type="project" value="UniProtKB-UniRule"/>
</dbReference>
<keyword evidence="11" id="KW-1185">Reference proteome</keyword>
<evidence type="ECO:0000256" key="3">
    <source>
        <dbReference type="ARBA" id="ARBA00022618"/>
    </source>
</evidence>
<evidence type="ECO:0000256" key="2">
    <source>
        <dbReference type="ARBA" id="ARBA00022454"/>
    </source>
</evidence>
<comment type="subcellular location">
    <subcellularLocation>
        <location evidence="1 9">Chromosome</location>
        <location evidence="1 9">Centromere</location>
        <location evidence="1 9">Kinetochore</location>
    </subcellularLocation>
    <subcellularLocation>
        <location evidence="9">Nucleus</location>
    </subcellularLocation>
    <text evidence="9">Associated with the kinetochore.</text>
</comment>
<evidence type="ECO:0000256" key="1">
    <source>
        <dbReference type="ARBA" id="ARBA00004629"/>
    </source>
</evidence>
<dbReference type="PIRSF" id="PIRSF027153">
    <property type="entry name" value="Nnf1p"/>
    <property type="match status" value="1"/>
</dbReference>
<protein>
    <recommendedName>
        <fullName evidence="9">Kinetochore-associated protein</fullName>
    </recommendedName>
</protein>
<dbReference type="GO" id="GO:0005634">
    <property type="term" value="C:nucleus"/>
    <property type="evidence" value="ECO:0007669"/>
    <property type="project" value="UniProtKB-SubCell"/>
</dbReference>
<dbReference type="OrthoDB" id="18453at2759"/>
<evidence type="ECO:0000256" key="5">
    <source>
        <dbReference type="ARBA" id="ARBA00022838"/>
    </source>
</evidence>
<evidence type="ECO:0000256" key="8">
    <source>
        <dbReference type="ARBA" id="ARBA00023328"/>
    </source>
</evidence>
<keyword evidence="2 9" id="KW-0158">Chromosome</keyword>
<keyword evidence="3 9" id="KW-0132">Cell division</keyword>
<evidence type="ECO:0000313" key="10">
    <source>
        <dbReference type="EMBL" id="RKP30287.1"/>
    </source>
</evidence>
<dbReference type="GO" id="GO:0000444">
    <property type="term" value="C:MIS12/MIND type complex"/>
    <property type="evidence" value="ECO:0007669"/>
    <property type="project" value="UniProtKB-UniRule"/>
</dbReference>
<name>A0A4P9ZBQ8_9ASCO</name>
<evidence type="ECO:0000256" key="6">
    <source>
        <dbReference type="ARBA" id="ARBA00023242"/>
    </source>
</evidence>
<evidence type="ECO:0000256" key="7">
    <source>
        <dbReference type="ARBA" id="ARBA00023306"/>
    </source>
</evidence>
<accession>A0A4P9ZBQ8</accession>
<evidence type="ECO:0000256" key="9">
    <source>
        <dbReference type="PIRNR" id="PIRNR027153"/>
    </source>
</evidence>
<evidence type="ECO:0000313" key="11">
    <source>
        <dbReference type="Proteomes" id="UP000268321"/>
    </source>
</evidence>